<dbReference type="Proteomes" id="UP001165384">
    <property type="component" value="Unassembled WGS sequence"/>
</dbReference>
<evidence type="ECO:0000313" key="2">
    <source>
        <dbReference type="Proteomes" id="UP001165384"/>
    </source>
</evidence>
<organism evidence="1 2">
    <name type="scientific">Dechloromonas hankyongensis</name>
    <dbReference type="NCBI Taxonomy" id="2908002"/>
    <lineage>
        <taxon>Bacteria</taxon>
        <taxon>Pseudomonadati</taxon>
        <taxon>Pseudomonadota</taxon>
        <taxon>Betaproteobacteria</taxon>
        <taxon>Rhodocyclales</taxon>
        <taxon>Azonexaceae</taxon>
        <taxon>Dechloromonas</taxon>
    </lineage>
</organism>
<keyword evidence="2" id="KW-1185">Reference proteome</keyword>
<proteinExistence type="predicted"/>
<protein>
    <submittedName>
        <fullName evidence="1">Uncharacterized protein</fullName>
    </submittedName>
</protein>
<dbReference type="RefSeq" id="WP_275711405.1">
    <property type="nucleotide sequence ID" value="NZ_JAKLTN010000002.1"/>
</dbReference>
<reference evidence="1" key="1">
    <citation type="submission" date="2022-01" db="EMBL/GenBank/DDBJ databases">
        <authorList>
            <person name="Jo J.-H."/>
            <person name="Im W.-T."/>
        </authorList>
    </citation>
    <scope>NUCLEOTIDE SEQUENCE</scope>
    <source>
        <strain evidence="1">XY25</strain>
    </source>
</reference>
<sequence>MAKLTLLPTGDALDMSTVASISLSPGKGVLCLDSQRRFLTLIRVEDAEKAKQVRQILIQHTQPGMGTSQPDWSFLEQ</sequence>
<dbReference type="EMBL" id="JAKLTN010000002">
    <property type="protein sequence ID" value="MCG2578076.1"/>
    <property type="molecule type" value="Genomic_DNA"/>
</dbReference>
<evidence type="ECO:0000313" key="1">
    <source>
        <dbReference type="EMBL" id="MCG2578076.1"/>
    </source>
</evidence>
<name>A0ABS9K4K0_9RHOO</name>
<gene>
    <name evidence="1" type="ORF">LZ012_13865</name>
</gene>
<comment type="caution">
    <text evidence="1">The sequence shown here is derived from an EMBL/GenBank/DDBJ whole genome shotgun (WGS) entry which is preliminary data.</text>
</comment>
<accession>A0ABS9K4K0</accession>